<keyword evidence="1" id="KW-0812">Transmembrane</keyword>
<evidence type="ECO:0000313" key="2">
    <source>
        <dbReference type="EMBL" id="UYQ95470.1"/>
    </source>
</evidence>
<accession>A0ABY6J7K6</accession>
<dbReference type="EMBL" id="CP107006">
    <property type="protein sequence ID" value="UYQ95470.1"/>
    <property type="molecule type" value="Genomic_DNA"/>
</dbReference>
<keyword evidence="3" id="KW-1185">Reference proteome</keyword>
<name>A0ABY6J7K6_9BACT</name>
<feature type="transmembrane region" description="Helical" evidence="1">
    <location>
        <begin position="105"/>
        <end position="125"/>
    </location>
</feature>
<keyword evidence="1" id="KW-0472">Membrane</keyword>
<dbReference type="RefSeq" id="WP_264283200.1">
    <property type="nucleotide sequence ID" value="NZ_CP107006.1"/>
</dbReference>
<sequence length="174" mass="20400">MLFFTWTQLFEWIKSTNFFTPNGRVTHIIDTHLMPDTSIHSWPEYTDRFFDGPYVREAAAHYSPDQYLRSFYLVDFIFPIIYLSLLLTLTGYWKGTVFYRLFRAAMIACALFDLLENTSFAYYLFHQDGNLYHYVAIFTTLKSVLFGPGMLTAVIAFGAACVHWFSHKRTVHPN</sequence>
<gene>
    <name evidence="2" type="ORF">MKQ68_10200</name>
</gene>
<feature type="transmembrane region" description="Helical" evidence="1">
    <location>
        <begin position="71"/>
        <end position="93"/>
    </location>
</feature>
<reference evidence="2" key="1">
    <citation type="submission" date="2022-10" db="EMBL/GenBank/DDBJ databases">
        <title>Chitinophaga sp. nov., isolated from soil.</title>
        <authorList>
            <person name="Jeon C.O."/>
        </authorList>
    </citation>
    <scope>NUCLEOTIDE SEQUENCE</scope>
    <source>
        <strain evidence="2">R8</strain>
    </source>
</reference>
<dbReference type="Proteomes" id="UP001162741">
    <property type="component" value="Chromosome"/>
</dbReference>
<evidence type="ECO:0000313" key="3">
    <source>
        <dbReference type="Proteomes" id="UP001162741"/>
    </source>
</evidence>
<evidence type="ECO:0000256" key="1">
    <source>
        <dbReference type="SAM" id="Phobius"/>
    </source>
</evidence>
<proteinExistence type="predicted"/>
<feature type="transmembrane region" description="Helical" evidence="1">
    <location>
        <begin position="145"/>
        <end position="165"/>
    </location>
</feature>
<organism evidence="2 3">
    <name type="scientific">Chitinophaga horti</name>
    <dbReference type="NCBI Taxonomy" id="2920382"/>
    <lineage>
        <taxon>Bacteria</taxon>
        <taxon>Pseudomonadati</taxon>
        <taxon>Bacteroidota</taxon>
        <taxon>Chitinophagia</taxon>
        <taxon>Chitinophagales</taxon>
        <taxon>Chitinophagaceae</taxon>
        <taxon>Chitinophaga</taxon>
    </lineage>
</organism>
<keyword evidence="1" id="KW-1133">Transmembrane helix</keyword>
<protein>
    <submittedName>
        <fullName evidence="2">Uncharacterized protein</fullName>
    </submittedName>
</protein>